<dbReference type="InterPro" id="IPR050072">
    <property type="entry name" value="Peptidase_M20A"/>
</dbReference>
<sequence>MTARVERVPGDRSVPVTTRQMPLDAEQRDLYERICRHLDPDRLRDLLARLVDIHSPTGAERAAAEFMAGHLANEVGVRSAYQPMTDTSGNVTGELPGSGGGARLLLYAPIDTHIDPEADVPWVGPTLRADMLPRARVEGDLVVGLGAANPKCMVAGLTEVLHAVRDAGVPLLGDLAVGFAGGGMPASISGRYHSGLSNGVYHLLAHGMAPDVAVVLKPSWAVFAEEPGMCWFKVSVRGTFGYAGIPRGTPGFRSSIVPAATVIQEIEAWMPTYTARNTMGTTAPEGWISAVRAGNPEKPAFPSATTEIYLDLRVNPRMTPAGVRQQFADMIDQLRERHPDIELDWAMVGSLPGGWTDPDHWIVQSCQRGWAEVEGRPYTSTPLASGQTDGALIRRLGIPCARIGYPWPPASTPVEFREGLGGMGVASVDDVMRGVRAVAYAVVDTLTRPRAELGL</sequence>
<dbReference type="EMBL" id="BJVI01000013">
    <property type="protein sequence ID" value="GEL17922.1"/>
    <property type="molecule type" value="Genomic_DNA"/>
</dbReference>
<accession>A0A511CZE6</accession>
<dbReference type="RefSeq" id="WP_211223907.1">
    <property type="nucleotide sequence ID" value="NZ_AUII01000009.1"/>
</dbReference>
<dbReference type="AlphaFoldDB" id="A0A511CZE6"/>
<organism evidence="2 3">
    <name type="scientific">Pseudonocardia asaccharolytica DSM 44247 = NBRC 16224</name>
    <dbReference type="NCBI Taxonomy" id="1123024"/>
    <lineage>
        <taxon>Bacteria</taxon>
        <taxon>Bacillati</taxon>
        <taxon>Actinomycetota</taxon>
        <taxon>Actinomycetes</taxon>
        <taxon>Pseudonocardiales</taxon>
        <taxon>Pseudonocardiaceae</taxon>
        <taxon>Pseudonocardia</taxon>
    </lineage>
</organism>
<evidence type="ECO:0008006" key="4">
    <source>
        <dbReference type="Google" id="ProtNLM"/>
    </source>
</evidence>
<dbReference type="PANTHER" id="PTHR43808:SF8">
    <property type="entry name" value="PEPTIDASE M20 DIMERISATION DOMAIN-CONTAINING PROTEIN"/>
    <property type="match status" value="1"/>
</dbReference>
<reference evidence="2 3" key="1">
    <citation type="submission" date="2019-07" db="EMBL/GenBank/DDBJ databases">
        <title>Whole genome shotgun sequence of Pseudonocardia asaccharolytica NBRC 16224.</title>
        <authorList>
            <person name="Hosoyama A."/>
            <person name="Uohara A."/>
            <person name="Ohji S."/>
            <person name="Ichikawa N."/>
        </authorList>
    </citation>
    <scope>NUCLEOTIDE SEQUENCE [LARGE SCALE GENOMIC DNA]</scope>
    <source>
        <strain evidence="2 3">NBRC 16224</strain>
    </source>
</reference>
<gene>
    <name evidence="2" type="ORF">PA7_17590</name>
</gene>
<keyword evidence="1" id="KW-0862">Zinc</keyword>
<protein>
    <recommendedName>
        <fullName evidence="4">Acetylornithine deacetylase</fullName>
    </recommendedName>
</protein>
<dbReference type="Proteomes" id="UP000321328">
    <property type="component" value="Unassembled WGS sequence"/>
</dbReference>
<dbReference type="SUPFAM" id="SSF53187">
    <property type="entry name" value="Zn-dependent exopeptidases"/>
    <property type="match status" value="1"/>
</dbReference>
<name>A0A511CZE6_9PSEU</name>
<keyword evidence="3" id="KW-1185">Reference proteome</keyword>
<evidence type="ECO:0000313" key="3">
    <source>
        <dbReference type="Proteomes" id="UP000321328"/>
    </source>
</evidence>
<comment type="caution">
    <text evidence="2">The sequence shown here is derived from an EMBL/GenBank/DDBJ whole genome shotgun (WGS) entry which is preliminary data.</text>
</comment>
<dbReference type="PANTHER" id="PTHR43808">
    <property type="entry name" value="ACETYLORNITHINE DEACETYLASE"/>
    <property type="match status" value="1"/>
</dbReference>
<dbReference type="Gene3D" id="3.40.630.10">
    <property type="entry name" value="Zn peptidases"/>
    <property type="match status" value="2"/>
</dbReference>
<evidence type="ECO:0000313" key="2">
    <source>
        <dbReference type="EMBL" id="GEL17922.1"/>
    </source>
</evidence>
<dbReference type="STRING" id="1123024.GCA_000423625_02369"/>
<evidence type="ECO:0000256" key="1">
    <source>
        <dbReference type="ARBA" id="ARBA00022833"/>
    </source>
</evidence>
<proteinExistence type="predicted"/>